<organism evidence="4 5">
    <name type="scientific">Roseisalinus antarcticus</name>
    <dbReference type="NCBI Taxonomy" id="254357"/>
    <lineage>
        <taxon>Bacteria</taxon>
        <taxon>Pseudomonadati</taxon>
        <taxon>Pseudomonadota</taxon>
        <taxon>Alphaproteobacteria</taxon>
        <taxon>Rhodobacterales</taxon>
        <taxon>Roseobacteraceae</taxon>
        <taxon>Roseisalinus</taxon>
    </lineage>
</organism>
<feature type="compositionally biased region" description="Basic and acidic residues" evidence="2">
    <location>
        <begin position="101"/>
        <end position="114"/>
    </location>
</feature>
<proteinExistence type="predicted"/>
<dbReference type="GO" id="GO:0006281">
    <property type="term" value="P:DNA repair"/>
    <property type="evidence" value="ECO:0007669"/>
    <property type="project" value="InterPro"/>
</dbReference>
<name>A0A1Y5TYH9_9RHOB</name>
<dbReference type="InterPro" id="IPR001126">
    <property type="entry name" value="UmuC"/>
</dbReference>
<dbReference type="PANTHER" id="PTHR35369">
    <property type="entry name" value="BLR3025 PROTEIN-RELATED"/>
    <property type="match status" value="1"/>
</dbReference>
<dbReference type="PANTHER" id="PTHR35369:SF2">
    <property type="entry name" value="BLR3025 PROTEIN"/>
    <property type="match status" value="1"/>
</dbReference>
<dbReference type="Proteomes" id="UP000193900">
    <property type="component" value="Unassembled WGS sequence"/>
</dbReference>
<evidence type="ECO:0000259" key="3">
    <source>
        <dbReference type="Pfam" id="PF00817"/>
    </source>
</evidence>
<feature type="compositionally biased region" description="Low complexity" evidence="2">
    <location>
        <begin position="86"/>
        <end position="100"/>
    </location>
</feature>
<evidence type="ECO:0000313" key="5">
    <source>
        <dbReference type="Proteomes" id="UP000193900"/>
    </source>
</evidence>
<dbReference type="SUPFAM" id="SSF56672">
    <property type="entry name" value="DNA/RNA polymerases"/>
    <property type="match status" value="1"/>
</dbReference>
<dbReference type="RefSeq" id="WP_306372510.1">
    <property type="nucleotide sequence ID" value="NZ_FWFZ01000044.1"/>
</dbReference>
<dbReference type="EMBL" id="FWFZ01000044">
    <property type="protein sequence ID" value="SLN76667.1"/>
    <property type="molecule type" value="Genomic_DNA"/>
</dbReference>
<keyword evidence="1" id="KW-0227">DNA damage</keyword>
<dbReference type="CDD" id="cd03468">
    <property type="entry name" value="PolY_like"/>
    <property type="match status" value="1"/>
</dbReference>
<dbReference type="InterPro" id="IPR050356">
    <property type="entry name" value="SulA_CellDiv_inhibitor"/>
</dbReference>
<evidence type="ECO:0000256" key="2">
    <source>
        <dbReference type="SAM" id="MobiDB-lite"/>
    </source>
</evidence>
<evidence type="ECO:0000256" key="1">
    <source>
        <dbReference type="ARBA" id="ARBA00022763"/>
    </source>
</evidence>
<evidence type="ECO:0000313" key="4">
    <source>
        <dbReference type="EMBL" id="SLN76667.1"/>
    </source>
</evidence>
<dbReference type="Pfam" id="PF00817">
    <property type="entry name" value="IMS"/>
    <property type="match status" value="1"/>
</dbReference>
<accession>A0A1Y5TYH9</accession>
<feature type="region of interest" description="Disordered" evidence="2">
    <location>
        <begin position="1"/>
        <end position="114"/>
    </location>
</feature>
<sequence>MGHEDKLPALPAPRPGPGSTPPSANPDDLARAMHALARAMAEEDSRAEQPPVPSEEDSLTPDSFTPVGAPRWRSGRDGARPSPPEAGRAGAIANGNAVARPVDHAPRDTTTGRDPLARRITSLHLPQFSIERWMRSLDRRGEILPDDLPAALAIEGPHGPVIHAATRAAGLAGVHKGARVVDMRALCPDLRIEYADIAGDRMALQRLMLWTRRWCPWTALDGDAGLVMDTTGSDHLWGGEAAMLRDIEEKLSHLGLSADLATAPTHGAAWALARFGGVRDCCPPERLAARMAPLAARALRLDADTVLLLQRLGLNTVGDLAAVPRLSLARRFANAAAAQNPLHRLDQMMGRTPEPVDSPDDPPRFAVEARLPEPIEDPTPHLPALARTLCAGLEAHGFGARRIALTIYRTDGEIARLDVATARPTRDWQHMARLFDGKLDRIDPGYGFDLVTLDATVVEDMAQVQTRLDGGADDGAEIAKLADRLSARFGGQAIRHPVVRESHLPERREDWHPVTGPRAHVLAPAPQPRPFRLLEHPEEIRVLYAVPEGPPAQFVWRKQTHRVVRFAGPERIAPEWWRDRPGTRLRDYYHIEDHASRRFWLYRDGVLGDRRGDGPDWFVHGIHG</sequence>
<dbReference type="AlphaFoldDB" id="A0A1Y5TYH9"/>
<reference evidence="4 5" key="1">
    <citation type="submission" date="2017-03" db="EMBL/GenBank/DDBJ databases">
        <authorList>
            <person name="Afonso C.L."/>
            <person name="Miller P.J."/>
            <person name="Scott M.A."/>
            <person name="Spackman E."/>
            <person name="Goraichik I."/>
            <person name="Dimitrov K.M."/>
            <person name="Suarez D.L."/>
            <person name="Swayne D.E."/>
        </authorList>
    </citation>
    <scope>NUCLEOTIDE SEQUENCE [LARGE SCALE GENOMIC DNA]</scope>
    <source>
        <strain evidence="4 5">CECT 7023</strain>
    </source>
</reference>
<keyword evidence="5" id="KW-1185">Reference proteome</keyword>
<feature type="compositionally biased region" description="Pro residues" evidence="2">
    <location>
        <begin position="10"/>
        <end position="24"/>
    </location>
</feature>
<feature type="domain" description="UmuC" evidence="3">
    <location>
        <begin position="149"/>
        <end position="271"/>
    </location>
</feature>
<gene>
    <name evidence="4" type="ORF">ROA7023_04227</name>
</gene>
<dbReference type="InterPro" id="IPR043502">
    <property type="entry name" value="DNA/RNA_pol_sf"/>
</dbReference>
<dbReference type="GO" id="GO:0003684">
    <property type="term" value="F:damaged DNA binding"/>
    <property type="evidence" value="ECO:0007669"/>
    <property type="project" value="InterPro"/>
</dbReference>
<protein>
    <submittedName>
        <fullName evidence="4">ImpB/mucB/samB family protein</fullName>
    </submittedName>
</protein>